<dbReference type="PANTHER" id="PTHR46093:SF18">
    <property type="entry name" value="FIBRONECTIN TYPE-III DOMAIN-CONTAINING PROTEIN"/>
    <property type="match status" value="1"/>
</dbReference>
<keyword evidence="7" id="KW-1185">Reference proteome</keyword>
<feature type="transmembrane region" description="Helical" evidence="4">
    <location>
        <begin position="581"/>
        <end position="603"/>
    </location>
</feature>
<keyword evidence="4" id="KW-0812">Transmembrane</keyword>
<evidence type="ECO:0000256" key="1">
    <source>
        <dbReference type="ARBA" id="ARBA00022441"/>
    </source>
</evidence>
<proteinExistence type="predicted"/>
<dbReference type="InterPro" id="IPR015915">
    <property type="entry name" value="Kelch-typ_b-propeller"/>
</dbReference>
<feature type="transmembrane region" description="Helical" evidence="4">
    <location>
        <begin position="811"/>
        <end position="832"/>
    </location>
</feature>
<evidence type="ECO:0000313" key="6">
    <source>
        <dbReference type="EMBL" id="KAK7695983.1"/>
    </source>
</evidence>
<feature type="signal peptide" evidence="5">
    <location>
        <begin position="1"/>
        <end position="19"/>
    </location>
</feature>
<organism evidence="6 7">
    <name type="scientific">Cerrena zonata</name>
    <dbReference type="NCBI Taxonomy" id="2478898"/>
    <lineage>
        <taxon>Eukaryota</taxon>
        <taxon>Fungi</taxon>
        <taxon>Dikarya</taxon>
        <taxon>Basidiomycota</taxon>
        <taxon>Agaricomycotina</taxon>
        <taxon>Agaricomycetes</taxon>
        <taxon>Polyporales</taxon>
        <taxon>Cerrenaceae</taxon>
        <taxon>Cerrena</taxon>
    </lineage>
</organism>
<dbReference type="Proteomes" id="UP001385951">
    <property type="component" value="Unassembled WGS sequence"/>
</dbReference>
<keyword evidence="1" id="KW-0880">Kelch repeat</keyword>
<dbReference type="Gene3D" id="2.120.10.80">
    <property type="entry name" value="Kelch-type beta propeller"/>
    <property type="match status" value="2"/>
</dbReference>
<feature type="transmembrane region" description="Helical" evidence="4">
    <location>
        <begin position="784"/>
        <end position="805"/>
    </location>
</feature>
<feature type="compositionally biased region" description="Gly residues" evidence="3">
    <location>
        <begin position="461"/>
        <end position="472"/>
    </location>
</feature>
<name>A0AAW0GQV1_9APHY</name>
<feature type="transmembrane region" description="Helical" evidence="4">
    <location>
        <begin position="490"/>
        <end position="510"/>
    </location>
</feature>
<dbReference type="EMBL" id="JASBNA010000001">
    <property type="protein sequence ID" value="KAK7695983.1"/>
    <property type="molecule type" value="Genomic_DNA"/>
</dbReference>
<evidence type="ECO:0000256" key="2">
    <source>
        <dbReference type="ARBA" id="ARBA00022737"/>
    </source>
</evidence>
<comment type="caution">
    <text evidence="6">The sequence shown here is derived from an EMBL/GenBank/DDBJ whole genome shotgun (WGS) entry which is preliminary data.</text>
</comment>
<evidence type="ECO:0000313" key="7">
    <source>
        <dbReference type="Proteomes" id="UP001385951"/>
    </source>
</evidence>
<dbReference type="Pfam" id="PF24681">
    <property type="entry name" value="Kelch_KLHDC2_KLHL20_DRC7"/>
    <property type="match status" value="1"/>
</dbReference>
<evidence type="ECO:0000256" key="5">
    <source>
        <dbReference type="SAM" id="SignalP"/>
    </source>
</evidence>
<feature type="region of interest" description="Disordered" evidence="3">
    <location>
        <begin position="616"/>
        <end position="733"/>
    </location>
</feature>
<keyword evidence="4" id="KW-1133">Transmembrane helix</keyword>
<feature type="chain" id="PRO_5043821932" evidence="5">
    <location>
        <begin position="20"/>
        <end position="956"/>
    </location>
</feature>
<feature type="region of interest" description="Disordered" evidence="3">
    <location>
        <begin position="850"/>
        <end position="938"/>
    </location>
</feature>
<evidence type="ECO:0000256" key="4">
    <source>
        <dbReference type="SAM" id="Phobius"/>
    </source>
</evidence>
<accession>A0AAW0GQV1</accession>
<feature type="transmembrane region" description="Helical" evidence="4">
    <location>
        <begin position="522"/>
        <end position="545"/>
    </location>
</feature>
<keyword evidence="2" id="KW-0677">Repeat</keyword>
<feature type="region of interest" description="Disordered" evidence="3">
    <location>
        <begin position="455"/>
        <end position="477"/>
    </location>
</feature>
<sequence>MRSSLFPIILYSCLSVAQQISTNTPVPPLQWINLTPLLTGSPPPGLKDASIGYDETSRNLIVFGGESSQGFPQATTYLLHLDNLQWGTASPQQGFEGNPPARSAAISGVDFAASYRHSFLVAGGQGSSGPLQDVWEFDFSNQFWSEVVITGDRPSARRGAVGGIDTRTLTIPDVNRASPNNSYYLAGGFDGTNSLSLSDSWRLNISGTLSSNNRGDVVGSWERIPFTDKLPGRTDMSGAIVFTGSQQHIVSVGGCSSSNANATCGDGLSYVLNVDALSDNSPPKCPAPRSDPAITANLVPPTNTFGSQVFQLLGTYNTTAWDDDNGLNMGEVDILDISTGAWARILPSGDPNSDPSFPTPREGAVALSFATGLVGSNRNQVSDTLVFGGRDASGNYLNELWLLRAYNGTITQSNQKWSGFGNGKLTGGADATGAGVTVKYMTACATALVADATAGSSPTGSGSGNGQTGSGGQTSPAQTDLYDTSVVHKILAPASVAVGLPAVLLFRVSGFSMSHPDVPGPTLGLFYASVVIAIVAFGVGVGGLVSSFTSIALNSDATTTTLARRAASSSSLHLQTGHGRAGLALFVALYGLVPVLMVISMCIKLRRNGGISTLSLSNGRSRYSSSEAPEKRVDSPTGAASEKTSVTGDRPYSRGRRHRSWSSFGVWPGSRTSARLSEESISREAASPNKRSFEVTNRPQRQHHASVHSLAAFNAEQNRPGPTTRSVSEGGWFDRRSPENGDYALNNLPPTPGTAVLDMTSTRGLVANSPDFFVPHMPPFFDSLIHILLQALVLGLSVLSLIMLWTHAEKAGFGVLLAWTLVFYAIIFTLAWKGTPKESILSTILSRLRGDSQTNPGQAPSRPLSDATDRVPFPSVDGRGPYQHHQPPYRSVPHNDDYLSAGGYPSSQGHDGLGVDDYDDEDDDTRQRQIEEEMSRREVSIVTVPKRKFVVTNPGL</sequence>
<feature type="compositionally biased region" description="Polar residues" evidence="3">
    <location>
        <begin position="715"/>
        <end position="727"/>
    </location>
</feature>
<dbReference type="SUPFAM" id="SSF117281">
    <property type="entry name" value="Kelch motif"/>
    <property type="match status" value="1"/>
</dbReference>
<feature type="compositionally biased region" description="Acidic residues" evidence="3">
    <location>
        <begin position="914"/>
        <end position="924"/>
    </location>
</feature>
<dbReference type="PANTHER" id="PTHR46093">
    <property type="entry name" value="ACYL-COA-BINDING DOMAIN-CONTAINING PROTEIN 5"/>
    <property type="match status" value="1"/>
</dbReference>
<keyword evidence="4" id="KW-0472">Membrane</keyword>
<evidence type="ECO:0000256" key="3">
    <source>
        <dbReference type="SAM" id="MobiDB-lite"/>
    </source>
</evidence>
<feature type="compositionally biased region" description="Low complexity" evidence="3">
    <location>
        <begin position="616"/>
        <end position="626"/>
    </location>
</feature>
<dbReference type="AlphaFoldDB" id="A0AAW0GQV1"/>
<feature type="compositionally biased region" description="Basic and acidic residues" evidence="3">
    <location>
        <begin position="925"/>
        <end position="938"/>
    </location>
</feature>
<gene>
    <name evidence="6" type="ORF">QCA50_000623</name>
</gene>
<reference evidence="6 7" key="1">
    <citation type="submission" date="2022-09" db="EMBL/GenBank/DDBJ databases">
        <authorList>
            <person name="Palmer J.M."/>
        </authorList>
    </citation>
    <scope>NUCLEOTIDE SEQUENCE [LARGE SCALE GENOMIC DNA]</scope>
    <source>
        <strain evidence="6 7">DSM 7382</strain>
    </source>
</reference>
<protein>
    <submittedName>
        <fullName evidence="6">Uncharacterized protein</fullName>
    </submittedName>
</protein>
<keyword evidence="5" id="KW-0732">Signal</keyword>